<dbReference type="InterPro" id="IPR021299">
    <property type="entry name" value="DUF2871"/>
</dbReference>
<feature type="transmembrane region" description="Helical" evidence="1">
    <location>
        <begin position="6"/>
        <end position="27"/>
    </location>
</feature>
<sequence>MIMAIFESLFDVTYLSLVIGLGVRLLLEKTKGAKLFGIMAILLGMGDAFHLVPRIVAHLSPFGFETYSFVLSWGQFITSITMTVFYVLYYYFYRRQSGDMDRNKMLIIYALALVRIILVLMPMNNWGTAEGNYMFGIYRNIPFAIMGALLIYWSYQERMKEGLTNMWILILLSFLFYIPVVLWSDTYPIVGALMMPKTVAYLLIVVFGYKYYICTFERINLLGIAFTNLIMGLLAGVFYREFSKFYLYYEPTHLGKIHGHVLTLGFIGMLLLYLLTGNLSNEQLQKLKHPIYVMESGLVFTVVNMFVVGVHEIVSLIVEALDMNRNTINMSVLNGMSGLGHILLSVGLIWTLVKVFNIEKLIETK</sequence>
<feature type="transmembrane region" description="Helical" evidence="1">
    <location>
        <begin position="297"/>
        <end position="318"/>
    </location>
</feature>
<protein>
    <recommendedName>
        <fullName evidence="4">Beta-carotene 15,15'-monooxygenase</fullName>
    </recommendedName>
</protein>
<evidence type="ECO:0000313" key="2">
    <source>
        <dbReference type="EMBL" id="EFW24633.1"/>
    </source>
</evidence>
<evidence type="ECO:0000313" key="3">
    <source>
        <dbReference type="Proteomes" id="UP000004097"/>
    </source>
</evidence>
<dbReference type="AlphaFoldDB" id="E7MMP9"/>
<accession>E7MMP9</accession>
<dbReference type="EMBL" id="AECQ01000013">
    <property type="protein sequence ID" value="EFW24633.1"/>
    <property type="molecule type" value="Genomic_DNA"/>
</dbReference>
<feature type="transmembrane region" description="Helical" evidence="1">
    <location>
        <begin position="259"/>
        <end position="276"/>
    </location>
</feature>
<feature type="transmembrane region" description="Helical" evidence="1">
    <location>
        <begin position="338"/>
        <end position="356"/>
    </location>
</feature>
<dbReference type="Pfam" id="PF11070">
    <property type="entry name" value="DUF2871"/>
    <property type="match status" value="1"/>
</dbReference>
<feature type="transmembrane region" description="Helical" evidence="1">
    <location>
        <begin position="105"/>
        <end position="123"/>
    </location>
</feature>
<evidence type="ECO:0000256" key="1">
    <source>
        <dbReference type="SAM" id="Phobius"/>
    </source>
</evidence>
<dbReference type="Proteomes" id="UP000004097">
    <property type="component" value="Unassembled WGS sequence"/>
</dbReference>
<feature type="transmembrane region" description="Helical" evidence="1">
    <location>
        <begin position="221"/>
        <end position="239"/>
    </location>
</feature>
<name>E7MMP9_9FIRM</name>
<dbReference type="eggNOG" id="ENOG502Z7HS">
    <property type="taxonomic scope" value="Bacteria"/>
</dbReference>
<keyword evidence="1" id="KW-0472">Membrane</keyword>
<evidence type="ECO:0008006" key="4">
    <source>
        <dbReference type="Google" id="ProtNLM"/>
    </source>
</evidence>
<keyword evidence="3" id="KW-1185">Reference proteome</keyword>
<comment type="caution">
    <text evidence="2">The sequence shown here is derived from an EMBL/GenBank/DDBJ whole genome shotgun (WGS) entry which is preliminary data.</text>
</comment>
<feature type="transmembrane region" description="Helical" evidence="1">
    <location>
        <begin position="165"/>
        <end position="183"/>
    </location>
</feature>
<proteinExistence type="predicted"/>
<reference evidence="2 3" key="1">
    <citation type="submission" date="2010-08" db="EMBL/GenBank/DDBJ databases">
        <authorList>
            <person name="Weinstock G."/>
            <person name="Sodergren E."/>
            <person name="Clifton S."/>
            <person name="Fulton L."/>
            <person name="Fulton B."/>
            <person name="Courtney L."/>
            <person name="Fronick C."/>
            <person name="Harrison M."/>
            <person name="Strong C."/>
            <person name="Farmer C."/>
            <person name="Delahaunty K."/>
            <person name="Markovic C."/>
            <person name="Hall O."/>
            <person name="Minx P."/>
            <person name="Tomlinson C."/>
            <person name="Mitreva M."/>
            <person name="Hou S."/>
            <person name="Chen J."/>
            <person name="Wollam A."/>
            <person name="Pepin K.H."/>
            <person name="Johnson M."/>
            <person name="Bhonagiri V."/>
            <person name="Zhang X."/>
            <person name="Suruliraj S."/>
            <person name="Warren W."/>
            <person name="Chinwalla A."/>
            <person name="Mardis E.R."/>
            <person name="Wilson R.K."/>
        </authorList>
    </citation>
    <scope>NUCLEOTIDE SEQUENCE [LARGE SCALE GENOMIC DNA]</scope>
    <source>
        <strain evidence="2 3">F0204</strain>
    </source>
</reference>
<keyword evidence="1" id="KW-1133">Transmembrane helix</keyword>
<dbReference type="STRING" id="706433.HMPREF9430_00816"/>
<organism evidence="2 3">
    <name type="scientific">Solobacterium moorei F0204</name>
    <dbReference type="NCBI Taxonomy" id="706433"/>
    <lineage>
        <taxon>Bacteria</taxon>
        <taxon>Bacillati</taxon>
        <taxon>Bacillota</taxon>
        <taxon>Erysipelotrichia</taxon>
        <taxon>Erysipelotrichales</taxon>
        <taxon>Erysipelotrichaceae</taxon>
        <taxon>Solobacterium</taxon>
    </lineage>
</organism>
<feature type="transmembrane region" description="Helical" evidence="1">
    <location>
        <begin position="34"/>
        <end position="52"/>
    </location>
</feature>
<feature type="transmembrane region" description="Helical" evidence="1">
    <location>
        <begin position="72"/>
        <end position="93"/>
    </location>
</feature>
<dbReference type="HOGENOM" id="CLU_789292_0_0_9"/>
<feature type="transmembrane region" description="Helical" evidence="1">
    <location>
        <begin position="189"/>
        <end position="209"/>
    </location>
</feature>
<gene>
    <name evidence="2" type="ORF">HMPREF9430_00816</name>
</gene>
<feature type="transmembrane region" description="Helical" evidence="1">
    <location>
        <begin position="135"/>
        <end position="153"/>
    </location>
</feature>
<keyword evidence="1" id="KW-0812">Transmembrane</keyword>